<keyword evidence="1" id="KW-1133">Transmembrane helix</keyword>
<name>A0ABU1UNQ5_9ACTN</name>
<feature type="domain" description="SteA-like C-terminal" evidence="2">
    <location>
        <begin position="338"/>
        <end position="385"/>
    </location>
</feature>
<evidence type="ECO:0000256" key="1">
    <source>
        <dbReference type="SAM" id="Phobius"/>
    </source>
</evidence>
<organism evidence="3 4">
    <name type="scientific">Aeromicrobium panaciterrae</name>
    <dbReference type="NCBI Taxonomy" id="363861"/>
    <lineage>
        <taxon>Bacteria</taxon>
        <taxon>Bacillati</taxon>
        <taxon>Actinomycetota</taxon>
        <taxon>Actinomycetes</taxon>
        <taxon>Propionibacteriales</taxon>
        <taxon>Nocardioidaceae</taxon>
        <taxon>Aeromicrobium</taxon>
    </lineage>
</organism>
<feature type="transmembrane region" description="Helical" evidence="1">
    <location>
        <begin position="350"/>
        <end position="370"/>
    </location>
</feature>
<keyword evidence="4" id="KW-1185">Reference proteome</keyword>
<proteinExistence type="predicted"/>
<keyword evidence="1" id="KW-0812">Transmembrane</keyword>
<dbReference type="InterPro" id="IPR022215">
    <property type="entry name" value="SteA-like_C"/>
</dbReference>
<dbReference type="InterPro" id="IPR047795">
    <property type="entry name" value="Put_SteA-like"/>
</dbReference>
<reference evidence="3 4" key="1">
    <citation type="submission" date="2023-07" db="EMBL/GenBank/DDBJ databases">
        <title>Sorghum-associated microbial communities from plants grown in Nebraska, USA.</title>
        <authorList>
            <person name="Schachtman D."/>
        </authorList>
    </citation>
    <scope>NUCLEOTIDE SEQUENCE [LARGE SCALE GENOMIC DNA]</scope>
    <source>
        <strain evidence="3 4">BE248</strain>
    </source>
</reference>
<sequence>MAAWFAMAIRNRKTPLPPEAKGIVGTVRFARRDKDLAALREGDIAVVDHPDLDSQQAEVLIDRRVRAVVNTSRSSSGRIPNVGPQMLAHAGITLVDVSQIDLSLRLKTGDTVRIEAGKIFKDEILVASGAELDQQRTSTDLASAESGLATKLDSLAANASDHIQREHAMLIGGARIPRLRTRLRRRPVVVVSRGHDDVADLRGLRRYIRDSDPVLIGAGAGADLLLDSGYTPKIVIGALDNLSDRAIRAAGEVVVTTASGRVEMPERLEKHGKQVATFVSTGADDDLAILLADTNEASVIIHVGAPADLSQFLDRAPTEAARMFVSRLRAGSKIVDAKAVHHFSNDRMPLWPITLLLFAGLAAVITAVGVTPVGQDWFDSIGSQLGDLGTWIKGLVS</sequence>
<keyword evidence="1" id="KW-0472">Membrane</keyword>
<dbReference type="RefSeq" id="WP_309969356.1">
    <property type="nucleotide sequence ID" value="NZ_JAVDWH010000001.1"/>
</dbReference>
<dbReference type="EMBL" id="JAVDWH010000001">
    <property type="protein sequence ID" value="MDR7086806.1"/>
    <property type="molecule type" value="Genomic_DNA"/>
</dbReference>
<dbReference type="Pfam" id="PF12555">
    <property type="entry name" value="SteA-like_C"/>
    <property type="match status" value="1"/>
</dbReference>
<accession>A0ABU1UNQ5</accession>
<gene>
    <name evidence="3" type="ORF">J2X11_001645</name>
</gene>
<dbReference type="Proteomes" id="UP001257739">
    <property type="component" value="Unassembled WGS sequence"/>
</dbReference>
<evidence type="ECO:0000259" key="2">
    <source>
        <dbReference type="Pfam" id="PF12555"/>
    </source>
</evidence>
<evidence type="ECO:0000313" key="3">
    <source>
        <dbReference type="EMBL" id="MDR7086806.1"/>
    </source>
</evidence>
<comment type="caution">
    <text evidence="3">The sequence shown here is derived from an EMBL/GenBank/DDBJ whole genome shotgun (WGS) entry which is preliminary data.</text>
</comment>
<evidence type="ECO:0000313" key="4">
    <source>
        <dbReference type="Proteomes" id="UP001257739"/>
    </source>
</evidence>
<protein>
    <submittedName>
        <fullName evidence="3">Membrane-anchored protein</fullName>
    </submittedName>
</protein>
<dbReference type="NCBIfam" id="NF040608">
    <property type="entry name" value="division_SteA"/>
    <property type="match status" value="1"/>
</dbReference>